<name>A0A363NS61_9SPHI</name>
<proteinExistence type="predicted"/>
<accession>A0A363NS61</accession>
<feature type="chain" id="PRO_5016611232" evidence="1">
    <location>
        <begin position="25"/>
        <end position="531"/>
    </location>
</feature>
<feature type="domain" description="SusD-like N-terminal" evidence="2">
    <location>
        <begin position="24"/>
        <end position="228"/>
    </location>
</feature>
<dbReference type="InterPro" id="IPR033985">
    <property type="entry name" value="SusD-like_N"/>
</dbReference>
<reference evidence="3 4" key="1">
    <citation type="submission" date="2018-04" db="EMBL/GenBank/DDBJ databases">
        <title>Sphingobacterium sp. M46 Genome.</title>
        <authorList>
            <person name="Cheng J."/>
            <person name="Li Y."/>
        </authorList>
    </citation>
    <scope>NUCLEOTIDE SEQUENCE [LARGE SCALE GENOMIC DNA]</scope>
    <source>
        <strain evidence="3 4">M46</strain>
    </source>
</reference>
<dbReference type="AlphaFoldDB" id="A0A363NS61"/>
<sequence length="531" mass="58928">MKRNRKLYIAIALICGLSMLSCNKFLDEMPDNRAKLDTEAKIDKLLVSAYPEVAYLMSAELSSDNVDDYGSTNPNSQRFMEELFHWKDVTDNQDEGPKDVWEACYKAIASANAALKAIEEMGNPASLNPQKGEALAVRAYNHFTLVNLFAQHYTKANAVTDLGVTYMTTAEGDLDPKYKRNTVQEVYDHIVADLDEAIPLIDDSSFGSTPKYHMNSRAANALRARVALYMQDWEKAVSFANAAIGTNPTSLLRNYERIAADAVGSRGFPNGAISYTKSEEKANLMVATAATQHGVIFGPYTYGSRYSHGAFLANNETAMAQGPYGKLGATGYVLRVSVYAGTNLDKVLFPRVSYMFEYTDPVAGIGYARGAYVPFTTEETMLVRAEALIHLKRYDDAAIDMKRWVDNTLVSPPASFTVASINTWADRIDYSSARVPTAKKKLDPKMIPFEIGTQENMLHALLFLRRVETLHMGLRWFDVKRYGIEVERRVLNSGGEVASVETDTKLIARDKRAALQIPAEVIAAGYTPNPR</sequence>
<gene>
    <name evidence="3" type="ORF">DCO56_17305</name>
</gene>
<evidence type="ECO:0000259" key="2">
    <source>
        <dbReference type="Pfam" id="PF14322"/>
    </source>
</evidence>
<dbReference type="Proteomes" id="UP000250831">
    <property type="component" value="Unassembled WGS sequence"/>
</dbReference>
<keyword evidence="4" id="KW-1185">Reference proteome</keyword>
<evidence type="ECO:0000256" key="1">
    <source>
        <dbReference type="SAM" id="SignalP"/>
    </source>
</evidence>
<dbReference type="EMBL" id="QCXX01000004">
    <property type="protein sequence ID" value="PUV23645.1"/>
    <property type="molecule type" value="Genomic_DNA"/>
</dbReference>
<dbReference type="SUPFAM" id="SSF48452">
    <property type="entry name" value="TPR-like"/>
    <property type="match status" value="1"/>
</dbReference>
<dbReference type="OrthoDB" id="1147023at2"/>
<keyword evidence="1" id="KW-0732">Signal</keyword>
<evidence type="ECO:0000313" key="3">
    <source>
        <dbReference type="EMBL" id="PUV23645.1"/>
    </source>
</evidence>
<organism evidence="3 4">
    <name type="scientific">Sphingobacterium athyrii</name>
    <dbReference type="NCBI Taxonomy" id="2152717"/>
    <lineage>
        <taxon>Bacteria</taxon>
        <taxon>Pseudomonadati</taxon>
        <taxon>Bacteroidota</taxon>
        <taxon>Sphingobacteriia</taxon>
        <taxon>Sphingobacteriales</taxon>
        <taxon>Sphingobacteriaceae</taxon>
        <taxon>Sphingobacterium</taxon>
    </lineage>
</organism>
<dbReference type="Pfam" id="PF14322">
    <property type="entry name" value="SusD-like_3"/>
    <property type="match status" value="1"/>
</dbReference>
<dbReference type="PROSITE" id="PS51257">
    <property type="entry name" value="PROKAR_LIPOPROTEIN"/>
    <property type="match status" value="1"/>
</dbReference>
<dbReference type="Gene3D" id="1.25.40.390">
    <property type="match status" value="1"/>
</dbReference>
<protein>
    <submittedName>
        <fullName evidence="3">RagB/SusD family nutrient uptake outer membrane protein</fullName>
    </submittedName>
</protein>
<dbReference type="RefSeq" id="WP_108634986.1">
    <property type="nucleotide sequence ID" value="NZ_QCXX01000004.1"/>
</dbReference>
<dbReference type="InterPro" id="IPR011990">
    <property type="entry name" value="TPR-like_helical_dom_sf"/>
</dbReference>
<evidence type="ECO:0000313" key="4">
    <source>
        <dbReference type="Proteomes" id="UP000250831"/>
    </source>
</evidence>
<feature type="signal peptide" evidence="1">
    <location>
        <begin position="1"/>
        <end position="24"/>
    </location>
</feature>
<comment type="caution">
    <text evidence="3">The sequence shown here is derived from an EMBL/GenBank/DDBJ whole genome shotgun (WGS) entry which is preliminary data.</text>
</comment>